<organism evidence="2 3">
    <name type="scientific">Actinomadura vinacea</name>
    <dbReference type="NCBI Taxonomy" id="115336"/>
    <lineage>
        <taxon>Bacteria</taxon>
        <taxon>Bacillati</taxon>
        <taxon>Actinomycetota</taxon>
        <taxon>Actinomycetes</taxon>
        <taxon>Streptosporangiales</taxon>
        <taxon>Thermomonosporaceae</taxon>
        <taxon>Actinomadura</taxon>
    </lineage>
</organism>
<sequence>MTDFSEEFSDPSRFTGYTESEMRQMFGDMDEKLRHLGILAEAGKTQVGVAESEDGYIRVEYGTTGVSVLEINPRALRLPSEDLAASIKRTTNAAIQNLQTKFNEVVAELGIAANPDEYLENPELAREKIQDARERFTQSMGQASESMQRLLRSLEDPDTR</sequence>
<keyword evidence="3" id="KW-1185">Reference proteome</keyword>
<evidence type="ECO:0000256" key="1">
    <source>
        <dbReference type="SAM" id="MobiDB-lite"/>
    </source>
</evidence>
<evidence type="ECO:0008006" key="4">
    <source>
        <dbReference type="Google" id="ProtNLM"/>
    </source>
</evidence>
<name>A0ABN3JCP3_9ACTN</name>
<feature type="region of interest" description="Disordered" evidence="1">
    <location>
        <begin position="136"/>
        <end position="160"/>
    </location>
</feature>
<reference evidence="2 3" key="1">
    <citation type="journal article" date="2019" name="Int. J. Syst. Evol. Microbiol.">
        <title>The Global Catalogue of Microorganisms (GCM) 10K type strain sequencing project: providing services to taxonomists for standard genome sequencing and annotation.</title>
        <authorList>
            <consortium name="The Broad Institute Genomics Platform"/>
            <consortium name="The Broad Institute Genome Sequencing Center for Infectious Disease"/>
            <person name="Wu L."/>
            <person name="Ma J."/>
        </authorList>
    </citation>
    <scope>NUCLEOTIDE SEQUENCE [LARGE SCALE GENOMIC DNA]</scope>
    <source>
        <strain evidence="2 3">JCM 3325</strain>
    </source>
</reference>
<dbReference type="Proteomes" id="UP001501231">
    <property type="component" value="Unassembled WGS sequence"/>
</dbReference>
<evidence type="ECO:0000313" key="2">
    <source>
        <dbReference type="EMBL" id="GAA2427011.1"/>
    </source>
</evidence>
<protein>
    <recommendedName>
        <fullName evidence="4">YbaB/EbfC family DNA-binding protein</fullName>
    </recommendedName>
</protein>
<dbReference type="InterPro" id="IPR036894">
    <property type="entry name" value="YbaB-like_sf"/>
</dbReference>
<comment type="caution">
    <text evidence="2">The sequence shown here is derived from an EMBL/GenBank/DDBJ whole genome shotgun (WGS) entry which is preliminary data.</text>
</comment>
<feature type="compositionally biased region" description="Polar residues" evidence="1">
    <location>
        <begin position="137"/>
        <end position="147"/>
    </location>
</feature>
<accession>A0ABN3JCP3</accession>
<proteinExistence type="predicted"/>
<dbReference type="EMBL" id="BAAARW010000016">
    <property type="protein sequence ID" value="GAA2427011.1"/>
    <property type="molecule type" value="Genomic_DNA"/>
</dbReference>
<evidence type="ECO:0000313" key="3">
    <source>
        <dbReference type="Proteomes" id="UP001501231"/>
    </source>
</evidence>
<gene>
    <name evidence="2" type="ORF">GCM10010191_44660</name>
</gene>
<dbReference type="Gene3D" id="3.30.1310.10">
    <property type="entry name" value="Nucleoid-associated protein YbaB-like domain"/>
    <property type="match status" value="1"/>
</dbReference>